<evidence type="ECO:0008006" key="10">
    <source>
        <dbReference type="Google" id="ProtNLM"/>
    </source>
</evidence>
<feature type="chain" id="PRO_5015558310" description="Transmembrane protein, MmpS5_2" evidence="7">
    <location>
        <begin position="31"/>
        <end position="117"/>
    </location>
</feature>
<keyword evidence="5" id="KW-1133">Transmembrane helix</keyword>
<name>A0A2U3NXC4_9MYCO</name>
<accession>A0A2U3NXC4</accession>
<gene>
    <name evidence="8" type="ORF">MRAB57_4000</name>
</gene>
<evidence type="ECO:0000256" key="4">
    <source>
        <dbReference type="ARBA" id="ARBA00022692"/>
    </source>
</evidence>
<keyword evidence="4" id="KW-0812">Transmembrane</keyword>
<evidence type="ECO:0000256" key="3">
    <source>
        <dbReference type="ARBA" id="ARBA00022475"/>
    </source>
</evidence>
<feature type="signal peptide" evidence="7">
    <location>
        <begin position="1"/>
        <end position="30"/>
    </location>
</feature>
<dbReference type="EMBL" id="FUFA01000005">
    <property type="protein sequence ID" value="SPM36161.1"/>
    <property type="molecule type" value="Genomic_DNA"/>
</dbReference>
<evidence type="ECO:0000313" key="8">
    <source>
        <dbReference type="EMBL" id="SPM36161.1"/>
    </source>
</evidence>
<dbReference type="Gene3D" id="2.60.40.2880">
    <property type="entry name" value="MmpS1-5, C-terminal soluble domain"/>
    <property type="match status" value="1"/>
</dbReference>
<keyword evidence="3" id="KW-1003">Cell membrane</keyword>
<dbReference type="Proteomes" id="UP000240988">
    <property type="component" value="Unassembled WGS sequence"/>
</dbReference>
<evidence type="ECO:0000256" key="6">
    <source>
        <dbReference type="ARBA" id="ARBA00023136"/>
    </source>
</evidence>
<dbReference type="InterPro" id="IPR038468">
    <property type="entry name" value="MmpS_C"/>
</dbReference>
<dbReference type="AlphaFoldDB" id="A0A2U3NXC4"/>
<keyword evidence="9" id="KW-1185">Reference proteome</keyword>
<evidence type="ECO:0000256" key="7">
    <source>
        <dbReference type="SAM" id="SignalP"/>
    </source>
</evidence>
<dbReference type="OrthoDB" id="3694999at2"/>
<evidence type="ECO:0000256" key="5">
    <source>
        <dbReference type="ARBA" id="ARBA00022989"/>
    </source>
</evidence>
<evidence type="ECO:0000256" key="2">
    <source>
        <dbReference type="ARBA" id="ARBA00007531"/>
    </source>
</evidence>
<protein>
    <recommendedName>
        <fullName evidence="10">Transmembrane protein, MmpS5_2</fullName>
    </recommendedName>
</protein>
<proteinExistence type="inferred from homology"/>
<evidence type="ECO:0000313" key="9">
    <source>
        <dbReference type="Proteomes" id="UP000240988"/>
    </source>
</evidence>
<evidence type="ECO:0000256" key="1">
    <source>
        <dbReference type="ARBA" id="ARBA00004236"/>
    </source>
</evidence>
<organism evidence="8 9">
    <name type="scientific">Mycobacterium rhizamassiliense</name>
    <dbReference type="NCBI Taxonomy" id="1841860"/>
    <lineage>
        <taxon>Bacteria</taxon>
        <taxon>Bacillati</taxon>
        <taxon>Actinomycetota</taxon>
        <taxon>Actinomycetes</taxon>
        <taxon>Mycobacteriales</taxon>
        <taxon>Mycobacteriaceae</taxon>
        <taxon>Mycobacterium</taxon>
    </lineage>
</organism>
<comment type="similarity">
    <text evidence="2">Belongs to the MmpS family.</text>
</comment>
<keyword evidence="6" id="KW-0472">Membrane</keyword>
<dbReference type="STRING" id="1841860.GCA_900157375_04003"/>
<reference evidence="8 9" key="1">
    <citation type="submission" date="2017-01" db="EMBL/GenBank/DDBJ databases">
        <authorList>
            <consortium name="Urmite Genomes"/>
        </authorList>
    </citation>
    <scope>NUCLEOTIDE SEQUENCE [LARGE SCALE GENOMIC DNA]</scope>
    <source>
        <strain evidence="8 9">AB57</strain>
    </source>
</reference>
<comment type="subcellular location">
    <subcellularLocation>
        <location evidence="1">Cell membrane</location>
    </subcellularLocation>
</comment>
<keyword evidence="7" id="KW-0732">Signal</keyword>
<dbReference type="Pfam" id="PF05423">
    <property type="entry name" value="Mycobact_memb"/>
    <property type="match status" value="1"/>
</dbReference>
<sequence>MQTMTKHLGGPALLLAIGVGFANACGVAHADRFPTVLYEVNGPAVATYISYQTDTGQQHQANAPLPWKTQFTAFGGQVFVISAQGPGPISCKITIDGNVVSNATATVGTPARTACTH</sequence>
<dbReference type="InterPro" id="IPR008693">
    <property type="entry name" value="MmpS"/>
</dbReference>
<dbReference type="GO" id="GO:0005886">
    <property type="term" value="C:plasma membrane"/>
    <property type="evidence" value="ECO:0007669"/>
    <property type="project" value="UniProtKB-SubCell"/>
</dbReference>